<sequence>MTIASDLAKVIIDTASQNQAKAEFEGETTVSYDVNYETNLFNATIVLPIAGTAWNATTSKLETDIADSLEAIPAP</sequence>
<reference evidence="1 2" key="1">
    <citation type="submission" date="2023-01" db="EMBL/GenBank/DDBJ databases">
        <title>Novel diversity within Roseofilum (Cyanobacteria; Desertifilaceae) from marine benthic mats with descriptions of four novel species.</title>
        <authorList>
            <person name="Wang Y."/>
            <person name="Berthold D.E."/>
            <person name="Hu J."/>
            <person name="Lefler F.W."/>
            <person name="Laughinghouse H.D. IV."/>
        </authorList>
    </citation>
    <scope>NUCLEOTIDE SEQUENCE [LARGE SCALE GENOMIC DNA]</scope>
    <source>
        <strain evidence="1 2">BLCC-M91</strain>
    </source>
</reference>
<proteinExistence type="predicted"/>
<protein>
    <submittedName>
        <fullName evidence="1">Uncharacterized protein</fullName>
    </submittedName>
</protein>
<evidence type="ECO:0000313" key="2">
    <source>
        <dbReference type="Proteomes" id="UP001231370"/>
    </source>
</evidence>
<keyword evidence="2" id="KW-1185">Reference proteome</keyword>
<gene>
    <name evidence="1" type="ORF">PJF56_18220</name>
</gene>
<name>A0ABT7BQL6_9CYAN</name>
<dbReference type="Proteomes" id="UP001231370">
    <property type="component" value="Unassembled WGS sequence"/>
</dbReference>
<comment type="caution">
    <text evidence="1">The sequence shown here is derived from an EMBL/GenBank/DDBJ whole genome shotgun (WGS) entry which is preliminary data.</text>
</comment>
<evidence type="ECO:0000313" key="1">
    <source>
        <dbReference type="EMBL" id="MDJ1180799.1"/>
    </source>
</evidence>
<organism evidence="1 2">
    <name type="scientific">Roseofilum halophilum BLCC-M91</name>
    <dbReference type="NCBI Taxonomy" id="3022259"/>
    <lineage>
        <taxon>Bacteria</taxon>
        <taxon>Bacillati</taxon>
        <taxon>Cyanobacteriota</taxon>
        <taxon>Cyanophyceae</taxon>
        <taxon>Desertifilales</taxon>
        <taxon>Desertifilaceae</taxon>
        <taxon>Roseofilum</taxon>
        <taxon>Roseofilum halophilum</taxon>
    </lineage>
</organism>
<accession>A0ABT7BQL6</accession>
<dbReference type="EMBL" id="JAQPOK010000140">
    <property type="protein sequence ID" value="MDJ1180799.1"/>
    <property type="molecule type" value="Genomic_DNA"/>
</dbReference>
<dbReference type="RefSeq" id="WP_283764100.1">
    <property type="nucleotide sequence ID" value="NZ_JAQPOK010000140.1"/>
</dbReference>